<evidence type="ECO:0000256" key="4">
    <source>
        <dbReference type="ARBA" id="ARBA00023139"/>
    </source>
</evidence>
<evidence type="ECO:0000256" key="2">
    <source>
        <dbReference type="ARBA" id="ARBA00022729"/>
    </source>
</evidence>
<dbReference type="InterPro" id="IPR032831">
    <property type="entry name" value="LptM_cons"/>
</dbReference>
<keyword evidence="4" id="KW-0564">Palmitate</keyword>
<feature type="compositionally biased region" description="Low complexity" evidence="7">
    <location>
        <begin position="27"/>
        <end position="46"/>
    </location>
</feature>
<comment type="subcellular location">
    <subcellularLocation>
        <location evidence="1">Cell outer membrane</location>
        <topology evidence="1">Lipid-anchor</topology>
    </subcellularLocation>
</comment>
<keyword evidence="6" id="KW-0449">Lipoprotein</keyword>
<evidence type="ECO:0000256" key="5">
    <source>
        <dbReference type="ARBA" id="ARBA00023237"/>
    </source>
</evidence>
<dbReference type="EMBL" id="CP014864">
    <property type="protein sequence ID" value="AMX01320.1"/>
    <property type="molecule type" value="Genomic_DNA"/>
</dbReference>
<organism evidence="8 9">
    <name type="scientific">Microbulbifer thermotolerans</name>
    <dbReference type="NCBI Taxonomy" id="252514"/>
    <lineage>
        <taxon>Bacteria</taxon>
        <taxon>Pseudomonadati</taxon>
        <taxon>Pseudomonadota</taxon>
        <taxon>Gammaproteobacteria</taxon>
        <taxon>Cellvibrionales</taxon>
        <taxon>Microbulbiferaceae</taxon>
        <taxon>Microbulbifer</taxon>
    </lineage>
</organism>
<keyword evidence="5" id="KW-0998">Cell outer membrane</keyword>
<dbReference type="Proteomes" id="UP000076077">
    <property type="component" value="Chromosome"/>
</dbReference>
<proteinExistence type="predicted"/>
<evidence type="ECO:0000256" key="3">
    <source>
        <dbReference type="ARBA" id="ARBA00023136"/>
    </source>
</evidence>
<reference evidence="9" key="1">
    <citation type="submission" date="2016-03" db="EMBL/GenBank/DDBJ databases">
        <authorList>
            <person name="Lee Y.-S."/>
            <person name="Choi Y.-L."/>
        </authorList>
    </citation>
    <scope>NUCLEOTIDE SEQUENCE [LARGE SCALE GENOMIC DNA]</scope>
    <source>
        <strain evidence="9">DAU221</strain>
    </source>
</reference>
<feature type="compositionally biased region" description="Low complexity" evidence="7">
    <location>
        <begin position="59"/>
        <end position="70"/>
    </location>
</feature>
<dbReference type="RefSeq" id="WP_067150223.1">
    <property type="nucleotide sequence ID" value="NZ_CP014864.1"/>
</dbReference>
<evidence type="ECO:0000313" key="9">
    <source>
        <dbReference type="Proteomes" id="UP000076077"/>
    </source>
</evidence>
<dbReference type="STRING" id="252514.A3224_00860"/>
<name>A0A143HIL7_MICTH</name>
<evidence type="ECO:0000256" key="7">
    <source>
        <dbReference type="SAM" id="MobiDB-lite"/>
    </source>
</evidence>
<sequence length="70" mass="7302">MPHKYKYLLPLTLLLAACGQKGPLYLPQDPAVPAQATAASAPVSAAPEEEETSPRDSEATATTPEPAAEK</sequence>
<dbReference type="PROSITE" id="PS51257">
    <property type="entry name" value="PROKAR_LIPOPROTEIN"/>
    <property type="match status" value="1"/>
</dbReference>
<evidence type="ECO:0000313" key="8">
    <source>
        <dbReference type="EMBL" id="AMX01320.1"/>
    </source>
</evidence>
<evidence type="ECO:0000256" key="1">
    <source>
        <dbReference type="ARBA" id="ARBA00004459"/>
    </source>
</evidence>
<feature type="region of interest" description="Disordered" evidence="7">
    <location>
        <begin position="24"/>
        <end position="70"/>
    </location>
</feature>
<accession>A0A143HIL7</accession>
<dbReference type="GeneID" id="97008380"/>
<dbReference type="Pfam" id="PF13627">
    <property type="entry name" value="LptM_cons"/>
    <property type="match status" value="1"/>
</dbReference>
<dbReference type="NCBIfam" id="NF047847">
    <property type="entry name" value="SS_mature_LptM"/>
    <property type="match status" value="1"/>
</dbReference>
<dbReference type="GO" id="GO:0009279">
    <property type="term" value="C:cell outer membrane"/>
    <property type="evidence" value="ECO:0007669"/>
    <property type="project" value="UniProtKB-SubCell"/>
</dbReference>
<dbReference type="AlphaFoldDB" id="A0A143HIL7"/>
<keyword evidence="3" id="KW-0472">Membrane</keyword>
<keyword evidence="9" id="KW-1185">Reference proteome</keyword>
<evidence type="ECO:0000256" key="6">
    <source>
        <dbReference type="ARBA" id="ARBA00023288"/>
    </source>
</evidence>
<gene>
    <name evidence="8" type="ORF">A3224_00860</name>
</gene>
<keyword evidence="2" id="KW-0732">Signal</keyword>
<dbReference type="KEGG" id="mthd:A3224_00860"/>
<protein>
    <submittedName>
        <fullName evidence="8">Uncharacterized protein</fullName>
    </submittedName>
</protein>